<proteinExistence type="predicted"/>
<evidence type="ECO:0000259" key="2">
    <source>
        <dbReference type="Pfam" id="PF12770"/>
    </source>
</evidence>
<feature type="coiled-coil region" evidence="1">
    <location>
        <begin position="381"/>
        <end position="408"/>
    </location>
</feature>
<comment type="caution">
    <text evidence="3">The sequence shown here is derived from an EMBL/GenBank/DDBJ whole genome shotgun (WGS) entry which is preliminary data.</text>
</comment>
<protein>
    <submittedName>
        <fullName evidence="3">CHAT domain-containing protein</fullName>
    </submittedName>
</protein>
<organism evidence="3 4">
    <name type="scientific">Novosphingobium album</name>
    <name type="common">ex Liu et al. 2023</name>
    <dbReference type="NCBI Taxonomy" id="3031130"/>
    <lineage>
        <taxon>Bacteria</taxon>
        <taxon>Pseudomonadati</taxon>
        <taxon>Pseudomonadota</taxon>
        <taxon>Alphaproteobacteria</taxon>
        <taxon>Sphingomonadales</taxon>
        <taxon>Sphingomonadaceae</taxon>
        <taxon>Novosphingobium</taxon>
    </lineage>
</organism>
<sequence>MASPPVRPPMDEGAFWAQRKRGVLDDVARLGLTSLGLVAGAILLGSSVAAMAAGARTRPSVAESFPVGTSGPACEAQGVSMGDARRTLFERKWMILCSDVSLPVGSAYALRGDAGARMAAQREEALECGAASPAAGGGEVRDCRGARSGLAWRSYARRVGDKTFVVEGLAGYDSALRLTLANLVADRIVPGEVAVADVGVGGALAMMRARAAVTDASVMVGEGYRGNSAGAYAEAAEAFAAAPALLLQDAEGIESRAAQLHEAKINRALQLSNLGAFDQADRLFAEARTADLPDPVQSRLGRNYEAIHALNRRRLDQALAVLDRPVPAVAGVPLAGDGALAIDPYLAAGLNAANGAGPAALLGQATRLSPQERASIIDAQARQLRGTVRRLEGRNAEARADLAEAYAAALRVRDGRVISITRLRAQILSESALSYEADGRHAEAEALLRRALALVELQYPDSASVNVARARLAGFLARRGQRAEAMALFGGIVDSVTQSRNQLVGMENLIRPYFDLLTGEGQAAPAMVEPLFRAGQLVARPGAADTLAQLSRKLESGDDDAATMFRRSLDIARDLERTRVTLARLDASAEAGGAAPGLEATRDRLDRLLAAQLGVLNALSGYPAYRAVATRAITLAELQGALRPGEAYFKLIQIGGGDYALFVTPTGAKGWRLPLDARRLDEYVSVLRQSISVTLNGVQTTYPFEIEASVELFDALLSPVASELGAVKHLIFEPDGAMLELPLNLITADRAGAKAYRDRVNAGGDEYDFTGIDWLGRDRPISTALSAASFRDARNAPPSRAASTYLGLGQNIPLGPVTQTPGVRGAIESETDIGCEWPVAAWNQPIPDDELRTASAIFGGARSHLVTGKAFTDEAILARDDLDRYRILHFATHGLVTAPRAGCPVRPALLTSFGDARSDGLLSFKEIFDLRLDADLVVLSACDTAGGASLEATRDAGVVSGGGQSLDGLVRAFIAAGGRQVIASHWPAPDSYDATRRLFNTFYGDTGATVGEALRDAQRKLMDDPLTSHPFYWAGFAIIGDAAKPLSGQ</sequence>
<keyword evidence="4" id="KW-1185">Reference proteome</keyword>
<accession>A0ABT5WNP9</accession>
<dbReference type="Proteomes" id="UP001216253">
    <property type="component" value="Unassembled WGS sequence"/>
</dbReference>
<evidence type="ECO:0000313" key="3">
    <source>
        <dbReference type="EMBL" id="MDE8651665.1"/>
    </source>
</evidence>
<evidence type="ECO:0000313" key="4">
    <source>
        <dbReference type="Proteomes" id="UP001216253"/>
    </source>
</evidence>
<dbReference type="InterPro" id="IPR011990">
    <property type="entry name" value="TPR-like_helical_dom_sf"/>
</dbReference>
<gene>
    <name evidence="3" type="ORF">PYV00_08020</name>
</gene>
<keyword evidence="1" id="KW-0175">Coiled coil</keyword>
<dbReference type="Gene3D" id="1.25.40.10">
    <property type="entry name" value="Tetratricopeptide repeat domain"/>
    <property type="match status" value="1"/>
</dbReference>
<evidence type="ECO:0000256" key="1">
    <source>
        <dbReference type="SAM" id="Coils"/>
    </source>
</evidence>
<dbReference type="EMBL" id="JARESE010000020">
    <property type="protein sequence ID" value="MDE8651665.1"/>
    <property type="molecule type" value="Genomic_DNA"/>
</dbReference>
<feature type="domain" description="CHAT" evidence="2">
    <location>
        <begin position="711"/>
        <end position="1041"/>
    </location>
</feature>
<dbReference type="Pfam" id="PF12770">
    <property type="entry name" value="CHAT"/>
    <property type="match status" value="1"/>
</dbReference>
<dbReference type="InterPro" id="IPR024983">
    <property type="entry name" value="CHAT_dom"/>
</dbReference>
<reference evidence="3 4" key="1">
    <citation type="submission" date="2023-03" db="EMBL/GenBank/DDBJ databases">
        <title>NovoSphingobium album sp. nov. isolated from polycyclic aromatic hydrocarbons- and heavy-metal polluted soil.</title>
        <authorList>
            <person name="Liu Z."/>
            <person name="Wang K."/>
        </authorList>
    </citation>
    <scope>NUCLEOTIDE SEQUENCE [LARGE SCALE GENOMIC DNA]</scope>
    <source>
        <strain evidence="3 4">H3SJ31-1</strain>
    </source>
</reference>
<name>A0ABT5WNP9_9SPHN</name>
<dbReference type="SUPFAM" id="SSF48452">
    <property type="entry name" value="TPR-like"/>
    <property type="match status" value="1"/>
</dbReference>